<dbReference type="GO" id="GO:0005886">
    <property type="term" value="C:plasma membrane"/>
    <property type="evidence" value="ECO:0007669"/>
    <property type="project" value="TreeGrafter"/>
</dbReference>
<dbReference type="InterPro" id="IPR051641">
    <property type="entry name" value="RGK_GTP-binding_reg"/>
</dbReference>
<comment type="caution">
    <text evidence="2">The sequence shown here is derived from an EMBL/GenBank/DDBJ whole genome shotgun (WGS) entry which is preliminary data.</text>
</comment>
<dbReference type="PANTHER" id="PTHR45775:SF6">
    <property type="entry name" value="RAD, GEM_KIR FAMILY MEMBER 2, ISOFORM C"/>
    <property type="match status" value="1"/>
</dbReference>
<evidence type="ECO:0000313" key="2">
    <source>
        <dbReference type="EMBL" id="KAK3085305.1"/>
    </source>
</evidence>
<protein>
    <submittedName>
        <fullName evidence="2">Uncharacterized protein</fullName>
    </submittedName>
</protein>
<reference evidence="2" key="1">
    <citation type="submission" date="2019-08" db="EMBL/GenBank/DDBJ databases">
        <title>The improved chromosome-level genome for the pearl oyster Pinctada fucata martensii using PacBio sequencing and Hi-C.</title>
        <authorList>
            <person name="Zheng Z."/>
        </authorList>
    </citation>
    <scope>NUCLEOTIDE SEQUENCE</scope>
    <source>
        <strain evidence="2">ZZ-2019</strain>
        <tissue evidence="2">Adductor muscle</tissue>
    </source>
</reference>
<dbReference type="Gene3D" id="3.40.50.300">
    <property type="entry name" value="P-loop containing nucleotide triphosphate hydrolases"/>
    <property type="match status" value="1"/>
</dbReference>
<name>A0AA89BWL8_PINIB</name>
<evidence type="ECO:0000256" key="1">
    <source>
        <dbReference type="SAM" id="MobiDB-lite"/>
    </source>
</evidence>
<organism evidence="2 3">
    <name type="scientific">Pinctada imbricata</name>
    <name type="common">Atlantic pearl-oyster</name>
    <name type="synonym">Pinctada martensii</name>
    <dbReference type="NCBI Taxonomy" id="66713"/>
    <lineage>
        <taxon>Eukaryota</taxon>
        <taxon>Metazoa</taxon>
        <taxon>Spiralia</taxon>
        <taxon>Lophotrochozoa</taxon>
        <taxon>Mollusca</taxon>
        <taxon>Bivalvia</taxon>
        <taxon>Autobranchia</taxon>
        <taxon>Pteriomorphia</taxon>
        <taxon>Pterioida</taxon>
        <taxon>Pterioidea</taxon>
        <taxon>Pteriidae</taxon>
        <taxon>Pinctada</taxon>
    </lineage>
</organism>
<dbReference type="SUPFAM" id="SSF52540">
    <property type="entry name" value="P-loop containing nucleoside triphosphate hydrolases"/>
    <property type="match status" value="1"/>
</dbReference>
<sequence>MRHRSASMKKPNIRPPEDYEMDEIRPRTSSLPTKNTYKKPNLLTIKATAGILYEDSENDFYRQRHFETTSKGGLVNRGDSLISRSTNSIVSSGSEIGALSRTSSSVSQGSLGNDVSGKTYNVLMLGAQGVGKTALTQQFMTSEYLGGFDTSIEGIEYLLPMKFREILCSGCRGDVENVKSLRRTDDDDDDDDDGRTDDGRRAMTIAHMSFAQVSFKWFLSSKINMPTVARATETIETLPKITEII</sequence>
<dbReference type="GO" id="GO:0005525">
    <property type="term" value="F:GTP binding"/>
    <property type="evidence" value="ECO:0007669"/>
    <property type="project" value="TreeGrafter"/>
</dbReference>
<dbReference type="PANTHER" id="PTHR45775">
    <property type="entry name" value="RAD, GEM/KIR FAMILY MEMBER 2, ISOFORM C"/>
    <property type="match status" value="1"/>
</dbReference>
<accession>A0AA89BWL8</accession>
<gene>
    <name evidence="2" type="ORF">FSP39_001313</name>
</gene>
<dbReference type="EMBL" id="VSWD01000012">
    <property type="protein sequence ID" value="KAK3085305.1"/>
    <property type="molecule type" value="Genomic_DNA"/>
</dbReference>
<dbReference type="InterPro" id="IPR027417">
    <property type="entry name" value="P-loop_NTPase"/>
</dbReference>
<dbReference type="GO" id="GO:0005246">
    <property type="term" value="F:calcium channel regulator activity"/>
    <property type="evidence" value="ECO:0007669"/>
    <property type="project" value="TreeGrafter"/>
</dbReference>
<proteinExistence type="predicted"/>
<dbReference type="AlphaFoldDB" id="A0AA89BWL8"/>
<evidence type="ECO:0000313" key="3">
    <source>
        <dbReference type="Proteomes" id="UP001186944"/>
    </source>
</evidence>
<feature type="region of interest" description="Disordered" evidence="1">
    <location>
        <begin position="1"/>
        <end position="22"/>
    </location>
</feature>
<dbReference type="Proteomes" id="UP001186944">
    <property type="component" value="Unassembled WGS sequence"/>
</dbReference>
<keyword evidence="3" id="KW-1185">Reference proteome</keyword>